<keyword evidence="17" id="KW-1185">Reference proteome</keyword>
<dbReference type="InterPro" id="IPR000462">
    <property type="entry name" value="CDP-OH_P_trans"/>
</dbReference>
<sequence>MYLLGIAKGAGRKPGLEKLFLSPNAQEIILPEDSNALHLLQRVRDEAHRFAITGHRQQRAKRQIHSVLENIEGVGAARRRELLRQFGGLQEVQCATVEELAKVPGISVVLAKRIYDALNRFNLPNLLTLLRIFLIPIFILAYYTSGALSYWLTTSIFVFACLTDWFDGYLARKLRQESRFGAFLDPVADKLIVVVALILLVQSYGTAILSIPAVIIISREIVISALRELMAQYGRGTKVAVAYVGKIKTFMQMSAIAVLQLVKLEDNNLVPKKNYTK</sequence>
<feature type="transmembrane region" description="Helical" evidence="14">
    <location>
        <begin position="123"/>
        <end position="143"/>
    </location>
</feature>
<evidence type="ECO:0000256" key="8">
    <source>
        <dbReference type="ARBA" id="ARBA00023136"/>
    </source>
</evidence>
<dbReference type="InterPro" id="IPR001162">
    <property type="entry name" value="UvrC_RNase_H_dom"/>
</dbReference>
<evidence type="ECO:0000256" key="3">
    <source>
        <dbReference type="ARBA" id="ARBA00022516"/>
    </source>
</evidence>
<evidence type="ECO:0000256" key="7">
    <source>
        <dbReference type="ARBA" id="ARBA00023098"/>
    </source>
</evidence>
<comment type="similarity">
    <text evidence="2 13">Belongs to the CDP-alcohol phosphatidyltransferase class-I family.</text>
</comment>
<evidence type="ECO:0000256" key="2">
    <source>
        <dbReference type="ARBA" id="ARBA00010441"/>
    </source>
</evidence>
<evidence type="ECO:0000256" key="6">
    <source>
        <dbReference type="ARBA" id="ARBA00022989"/>
    </source>
</evidence>
<dbReference type="InterPro" id="IPR050324">
    <property type="entry name" value="CDP-alcohol_PTase-I"/>
</dbReference>
<evidence type="ECO:0000259" key="15">
    <source>
        <dbReference type="Pfam" id="PF08459"/>
    </source>
</evidence>
<evidence type="ECO:0000313" key="16">
    <source>
        <dbReference type="EMBL" id="CAD7663498.1"/>
    </source>
</evidence>
<dbReference type="GO" id="GO:0016020">
    <property type="term" value="C:membrane"/>
    <property type="evidence" value="ECO:0007669"/>
    <property type="project" value="UniProtKB-SubCell"/>
</dbReference>
<dbReference type="Gene3D" id="1.10.150.20">
    <property type="entry name" value="5' to 3' exonuclease, C-terminal subdomain"/>
    <property type="match status" value="1"/>
</dbReference>
<evidence type="ECO:0000256" key="14">
    <source>
        <dbReference type="SAM" id="Phobius"/>
    </source>
</evidence>
<organism evidence="16">
    <name type="scientific">Oppiella nova</name>
    <dbReference type="NCBI Taxonomy" id="334625"/>
    <lineage>
        <taxon>Eukaryota</taxon>
        <taxon>Metazoa</taxon>
        <taxon>Ecdysozoa</taxon>
        <taxon>Arthropoda</taxon>
        <taxon>Chelicerata</taxon>
        <taxon>Arachnida</taxon>
        <taxon>Acari</taxon>
        <taxon>Acariformes</taxon>
        <taxon>Sarcoptiformes</taxon>
        <taxon>Oribatida</taxon>
        <taxon>Brachypylina</taxon>
        <taxon>Oppioidea</taxon>
        <taxon>Oppiidae</taxon>
        <taxon>Oppiella</taxon>
    </lineage>
</organism>
<name>A0A7R9MNH0_9ACAR</name>
<feature type="non-terminal residue" evidence="16">
    <location>
        <position position="1"/>
    </location>
</feature>
<dbReference type="InterPro" id="IPR004570">
    <property type="entry name" value="Phosphatidylglycerol_P_synth"/>
</dbReference>
<dbReference type="OrthoDB" id="10020554at2759"/>
<dbReference type="InterPro" id="IPR048254">
    <property type="entry name" value="CDP_ALCOHOL_P_TRANSF_CS"/>
</dbReference>
<dbReference type="InterPro" id="IPR038476">
    <property type="entry name" value="UvrC_RNase_H_dom_sf"/>
</dbReference>
<dbReference type="NCBIfam" id="TIGR00560">
    <property type="entry name" value="pgsA"/>
    <property type="match status" value="1"/>
</dbReference>
<dbReference type="GO" id="GO:0009381">
    <property type="term" value="F:excinuclease ABC activity"/>
    <property type="evidence" value="ECO:0007669"/>
    <property type="project" value="InterPro"/>
</dbReference>
<keyword evidence="8 14" id="KW-0472">Membrane</keyword>
<evidence type="ECO:0000256" key="13">
    <source>
        <dbReference type="RuleBase" id="RU003750"/>
    </source>
</evidence>
<dbReference type="InterPro" id="IPR043130">
    <property type="entry name" value="CDP-OH_PTrfase_TM_dom"/>
</dbReference>
<dbReference type="InterPro" id="IPR010994">
    <property type="entry name" value="RuvA_2-like"/>
</dbReference>
<dbReference type="PANTHER" id="PTHR14269">
    <property type="entry name" value="CDP-DIACYLGLYCEROL--GLYCEROL-3-PHOSPHATE 3-PHOSPHATIDYLTRANSFERASE-RELATED"/>
    <property type="match status" value="1"/>
</dbReference>
<dbReference type="GO" id="GO:0043337">
    <property type="term" value="F:cardiolipin synthase (CMP-forming)"/>
    <property type="evidence" value="ECO:0007669"/>
    <property type="project" value="UniProtKB-EC"/>
</dbReference>
<reference evidence="16" key="1">
    <citation type="submission" date="2020-11" db="EMBL/GenBank/DDBJ databases">
        <authorList>
            <person name="Tran Van P."/>
        </authorList>
    </citation>
    <scope>NUCLEOTIDE SEQUENCE</scope>
</reference>
<dbReference type="SUPFAM" id="SSF47781">
    <property type="entry name" value="RuvA domain 2-like"/>
    <property type="match status" value="1"/>
</dbReference>
<comment type="catalytic activity">
    <reaction evidence="12">
        <text>a CDP-1,2-diacyl-sn-glycerol + a 1,2-diacyl-sn-glycero-3-phospho-(1'-sn-glycerol) = a cardiolipin + CMP + H(+)</text>
        <dbReference type="Rhea" id="RHEA:32931"/>
        <dbReference type="ChEBI" id="CHEBI:15378"/>
        <dbReference type="ChEBI" id="CHEBI:58332"/>
        <dbReference type="ChEBI" id="CHEBI:60377"/>
        <dbReference type="ChEBI" id="CHEBI:62237"/>
        <dbReference type="ChEBI" id="CHEBI:64716"/>
        <dbReference type="EC" id="2.7.8.41"/>
    </reaction>
</comment>
<protein>
    <recommendedName>
        <fullName evidence="11">cardiolipin synthase (CMP-forming)</fullName>
        <ecNumber evidence="11">2.7.8.41</ecNumber>
    </recommendedName>
</protein>
<dbReference type="Gene3D" id="1.20.120.1760">
    <property type="match status" value="1"/>
</dbReference>
<accession>A0A7R9MNH0</accession>
<evidence type="ECO:0000256" key="5">
    <source>
        <dbReference type="ARBA" id="ARBA00022692"/>
    </source>
</evidence>
<dbReference type="GO" id="GO:0008444">
    <property type="term" value="F:CDP-diacylglycerol-glycerol-3-phosphate 3-phosphatidyltransferase activity"/>
    <property type="evidence" value="ECO:0007669"/>
    <property type="project" value="InterPro"/>
</dbReference>
<proteinExistence type="inferred from homology"/>
<keyword evidence="4 13" id="KW-0808">Transferase</keyword>
<evidence type="ECO:0000256" key="1">
    <source>
        <dbReference type="ARBA" id="ARBA00004141"/>
    </source>
</evidence>
<evidence type="ECO:0000256" key="11">
    <source>
        <dbReference type="ARBA" id="ARBA00039001"/>
    </source>
</evidence>
<keyword evidence="10" id="KW-1208">Phospholipid metabolism</keyword>
<gene>
    <name evidence="16" type="ORF">ONB1V03_LOCUS20056</name>
</gene>
<keyword evidence="7" id="KW-0443">Lipid metabolism</keyword>
<dbReference type="Pfam" id="PF14520">
    <property type="entry name" value="HHH_5"/>
    <property type="match status" value="1"/>
</dbReference>
<keyword evidence="9" id="KW-0594">Phospholipid biosynthesis</keyword>
<keyword evidence="6 14" id="KW-1133">Transmembrane helix</keyword>
<keyword evidence="5 14" id="KW-0812">Transmembrane</keyword>
<dbReference type="PROSITE" id="PS00379">
    <property type="entry name" value="CDP_ALCOHOL_P_TRANSF"/>
    <property type="match status" value="1"/>
</dbReference>
<dbReference type="GO" id="GO:0046474">
    <property type="term" value="P:glycerophospholipid biosynthetic process"/>
    <property type="evidence" value="ECO:0007669"/>
    <property type="project" value="TreeGrafter"/>
</dbReference>
<evidence type="ECO:0000256" key="4">
    <source>
        <dbReference type="ARBA" id="ARBA00022679"/>
    </source>
</evidence>
<feature type="transmembrane region" description="Helical" evidence="14">
    <location>
        <begin position="191"/>
        <end position="217"/>
    </location>
</feature>
<keyword evidence="3" id="KW-0444">Lipid biosynthesis</keyword>
<evidence type="ECO:0000313" key="17">
    <source>
        <dbReference type="Proteomes" id="UP000728032"/>
    </source>
</evidence>
<dbReference type="EMBL" id="OC947663">
    <property type="protein sequence ID" value="CAD7663498.1"/>
    <property type="molecule type" value="Genomic_DNA"/>
</dbReference>
<dbReference type="AlphaFoldDB" id="A0A7R9MNH0"/>
<feature type="transmembrane region" description="Helical" evidence="14">
    <location>
        <begin position="149"/>
        <end position="170"/>
    </location>
</feature>
<dbReference type="Proteomes" id="UP000728032">
    <property type="component" value="Unassembled WGS sequence"/>
</dbReference>
<comment type="subcellular location">
    <subcellularLocation>
        <location evidence="1">Membrane</location>
        <topology evidence="1">Multi-pass membrane protein</topology>
    </subcellularLocation>
</comment>
<feature type="domain" description="UvrC family homology region profile" evidence="15">
    <location>
        <begin position="3"/>
        <end position="52"/>
    </location>
</feature>
<dbReference type="PANTHER" id="PTHR14269:SF62">
    <property type="entry name" value="CDP-DIACYLGLYCEROL--GLYCEROL-3-PHOSPHATE 3-PHOSPHATIDYLTRANSFERASE 1, CHLOROPLASTIC"/>
    <property type="match status" value="1"/>
</dbReference>
<dbReference type="EMBL" id="CAJPVJ010032838">
    <property type="protein sequence ID" value="CAG2180635.1"/>
    <property type="molecule type" value="Genomic_DNA"/>
</dbReference>
<dbReference type="Pfam" id="PF01066">
    <property type="entry name" value="CDP-OH_P_transf"/>
    <property type="match status" value="1"/>
</dbReference>
<dbReference type="Pfam" id="PF08459">
    <property type="entry name" value="UvrC_RNaseH_dom"/>
    <property type="match status" value="1"/>
</dbReference>
<evidence type="ECO:0000256" key="10">
    <source>
        <dbReference type="ARBA" id="ARBA00023264"/>
    </source>
</evidence>
<evidence type="ECO:0000256" key="12">
    <source>
        <dbReference type="ARBA" id="ARBA00047433"/>
    </source>
</evidence>
<evidence type="ECO:0000256" key="9">
    <source>
        <dbReference type="ARBA" id="ARBA00023209"/>
    </source>
</evidence>
<dbReference type="Gene3D" id="3.30.420.340">
    <property type="entry name" value="UvrC, RNAse H endonuclease domain"/>
    <property type="match status" value="1"/>
</dbReference>
<dbReference type="EC" id="2.7.8.41" evidence="11"/>